<protein>
    <submittedName>
        <fullName evidence="9">NKX31 protein</fullName>
    </submittedName>
</protein>
<evidence type="ECO:0000313" key="10">
    <source>
        <dbReference type="Proteomes" id="UP000520962"/>
    </source>
</evidence>
<evidence type="ECO:0000256" key="4">
    <source>
        <dbReference type="ARBA" id="ARBA00023242"/>
    </source>
</evidence>
<dbReference type="SMART" id="SM00389">
    <property type="entry name" value="HOX"/>
    <property type="match status" value="1"/>
</dbReference>
<dbReference type="PANTHER" id="PTHR24340">
    <property type="entry name" value="HOMEOBOX PROTEIN NKX"/>
    <property type="match status" value="1"/>
</dbReference>
<dbReference type="InterPro" id="IPR009057">
    <property type="entry name" value="Homeodomain-like_sf"/>
</dbReference>
<feature type="compositionally biased region" description="Polar residues" evidence="7">
    <location>
        <begin position="1"/>
        <end position="11"/>
    </location>
</feature>
<sequence>PVTSRPRTSFLIQDILRDGAERGARLERGRSRGFGSPGNGEMGAAPEEGTEGSAAPGNKSRSPHPTGASHGTGTAREVHTDAAVESYLAGCDPPLPVSPRPPKPPKRSRAAFSHSQVVELERKFSHQRYLSAPERAHLAKNLQLTETQVKIWFQNRRYKTKRKQGTAELARPDTALGGHKGAEPPGASLLALRATWPYLPCLYYLHGWSPSW</sequence>
<feature type="compositionally biased region" description="Pro residues" evidence="7">
    <location>
        <begin position="93"/>
        <end position="102"/>
    </location>
</feature>
<dbReference type="InterPro" id="IPR001356">
    <property type="entry name" value="HD"/>
</dbReference>
<dbReference type="PANTHER" id="PTHR24340:SF38">
    <property type="entry name" value="HOMEOBOX PROTEIN NKX-3.1"/>
    <property type="match status" value="1"/>
</dbReference>
<comment type="caution">
    <text evidence="9">The sequence shown here is derived from an EMBL/GenBank/DDBJ whole genome shotgun (WGS) entry which is preliminary data.</text>
</comment>
<evidence type="ECO:0000256" key="5">
    <source>
        <dbReference type="PROSITE-ProRule" id="PRU00108"/>
    </source>
</evidence>
<keyword evidence="4 5" id="KW-0539">Nucleus</keyword>
<evidence type="ECO:0000256" key="2">
    <source>
        <dbReference type="ARBA" id="ARBA00023125"/>
    </source>
</evidence>
<evidence type="ECO:0000259" key="8">
    <source>
        <dbReference type="PROSITE" id="PS50071"/>
    </source>
</evidence>
<dbReference type="Gene3D" id="1.10.10.60">
    <property type="entry name" value="Homeodomain-like"/>
    <property type="match status" value="1"/>
</dbReference>
<feature type="compositionally biased region" description="Basic and acidic residues" evidence="7">
    <location>
        <begin position="15"/>
        <end position="30"/>
    </location>
</feature>
<feature type="DNA-binding region" description="Homeobox" evidence="5">
    <location>
        <begin position="105"/>
        <end position="164"/>
    </location>
</feature>
<feature type="non-terminal residue" evidence="9">
    <location>
        <position position="212"/>
    </location>
</feature>
<dbReference type="SUPFAM" id="SSF46689">
    <property type="entry name" value="Homeodomain-like"/>
    <property type="match status" value="1"/>
</dbReference>
<evidence type="ECO:0000256" key="6">
    <source>
        <dbReference type="RuleBase" id="RU000682"/>
    </source>
</evidence>
<dbReference type="CDD" id="cd00086">
    <property type="entry name" value="homeodomain"/>
    <property type="match status" value="1"/>
</dbReference>
<name>A0A7L0JAI6_PIPCL</name>
<dbReference type="InterPro" id="IPR050394">
    <property type="entry name" value="Homeobox_NK-like"/>
</dbReference>
<accession>A0A7L0JAI6</accession>
<gene>
    <name evidence="9" type="primary">Nkx31</name>
    <name evidence="9" type="ORF">PIPCHL_R15123</name>
</gene>
<evidence type="ECO:0000256" key="7">
    <source>
        <dbReference type="SAM" id="MobiDB-lite"/>
    </source>
</evidence>
<evidence type="ECO:0000256" key="1">
    <source>
        <dbReference type="ARBA" id="ARBA00004123"/>
    </source>
</evidence>
<dbReference type="EMBL" id="VXAH01000442">
    <property type="protein sequence ID" value="NXK41536.1"/>
    <property type="molecule type" value="Genomic_DNA"/>
</dbReference>
<evidence type="ECO:0000256" key="3">
    <source>
        <dbReference type="ARBA" id="ARBA00023155"/>
    </source>
</evidence>
<dbReference type="GO" id="GO:0000981">
    <property type="term" value="F:DNA-binding transcription factor activity, RNA polymerase II-specific"/>
    <property type="evidence" value="ECO:0007669"/>
    <property type="project" value="InterPro"/>
</dbReference>
<dbReference type="Proteomes" id="UP000520962">
    <property type="component" value="Unassembled WGS sequence"/>
</dbReference>
<dbReference type="FunFam" id="1.10.10.60:FF:000338">
    <property type="entry name" value="Homeobox protein Nkx-3.1"/>
    <property type="match status" value="1"/>
</dbReference>
<dbReference type="InterPro" id="IPR017970">
    <property type="entry name" value="Homeobox_CS"/>
</dbReference>
<dbReference type="PROSITE" id="PS50071">
    <property type="entry name" value="HOMEOBOX_2"/>
    <property type="match status" value="1"/>
</dbReference>
<dbReference type="PRINTS" id="PR00024">
    <property type="entry name" value="HOMEOBOX"/>
</dbReference>
<reference evidence="9 10" key="1">
    <citation type="submission" date="2019-09" db="EMBL/GenBank/DDBJ databases">
        <title>Bird 10,000 Genomes (B10K) Project - Family phase.</title>
        <authorList>
            <person name="Zhang G."/>
        </authorList>
    </citation>
    <scope>NUCLEOTIDE SEQUENCE [LARGE SCALE GENOMIC DNA]</scope>
    <source>
        <strain evidence="9">B10K-DU-007-02</strain>
        <tissue evidence="9">Mixed tissue sample</tissue>
    </source>
</reference>
<evidence type="ECO:0000313" key="9">
    <source>
        <dbReference type="EMBL" id="NXK41536.1"/>
    </source>
</evidence>
<organism evidence="9 10">
    <name type="scientific">Piprites chloris</name>
    <name type="common">Wing-barred manakin</name>
    <dbReference type="NCBI Taxonomy" id="114369"/>
    <lineage>
        <taxon>Eukaryota</taxon>
        <taxon>Metazoa</taxon>
        <taxon>Chordata</taxon>
        <taxon>Craniata</taxon>
        <taxon>Vertebrata</taxon>
        <taxon>Euteleostomi</taxon>
        <taxon>Archelosauria</taxon>
        <taxon>Archosauria</taxon>
        <taxon>Dinosauria</taxon>
        <taxon>Saurischia</taxon>
        <taxon>Theropoda</taxon>
        <taxon>Coelurosauria</taxon>
        <taxon>Aves</taxon>
        <taxon>Neognathae</taxon>
        <taxon>Neoaves</taxon>
        <taxon>Telluraves</taxon>
        <taxon>Australaves</taxon>
        <taxon>Passeriformes</taxon>
        <taxon>Pipridae</taxon>
        <taxon>Piprites</taxon>
    </lineage>
</organism>
<feature type="non-terminal residue" evidence="9">
    <location>
        <position position="1"/>
    </location>
</feature>
<keyword evidence="2 5" id="KW-0238">DNA-binding</keyword>
<dbReference type="GO" id="GO:0030154">
    <property type="term" value="P:cell differentiation"/>
    <property type="evidence" value="ECO:0007669"/>
    <property type="project" value="TreeGrafter"/>
</dbReference>
<dbReference type="Pfam" id="PF00046">
    <property type="entry name" value="Homeodomain"/>
    <property type="match status" value="1"/>
</dbReference>
<comment type="subcellular location">
    <subcellularLocation>
        <location evidence="1 5 6">Nucleus</location>
    </subcellularLocation>
</comment>
<feature type="region of interest" description="Disordered" evidence="7">
    <location>
        <begin position="1"/>
        <end position="112"/>
    </location>
</feature>
<keyword evidence="3 5" id="KW-0371">Homeobox</keyword>
<dbReference type="PROSITE" id="PS00027">
    <property type="entry name" value="HOMEOBOX_1"/>
    <property type="match status" value="1"/>
</dbReference>
<feature type="domain" description="Homeobox" evidence="8">
    <location>
        <begin position="103"/>
        <end position="163"/>
    </location>
</feature>
<dbReference type="GO" id="GO:0000978">
    <property type="term" value="F:RNA polymerase II cis-regulatory region sequence-specific DNA binding"/>
    <property type="evidence" value="ECO:0007669"/>
    <property type="project" value="TreeGrafter"/>
</dbReference>
<dbReference type="AlphaFoldDB" id="A0A7L0JAI6"/>
<dbReference type="GO" id="GO:0005634">
    <property type="term" value="C:nucleus"/>
    <property type="evidence" value="ECO:0007669"/>
    <property type="project" value="UniProtKB-SubCell"/>
</dbReference>
<proteinExistence type="predicted"/>
<keyword evidence="10" id="KW-1185">Reference proteome</keyword>
<dbReference type="InterPro" id="IPR020479">
    <property type="entry name" value="HD_metazoa"/>
</dbReference>